<dbReference type="GO" id="GO:0000166">
    <property type="term" value="F:nucleotide binding"/>
    <property type="evidence" value="ECO:0007669"/>
    <property type="project" value="UniProtKB-KW"/>
</dbReference>
<dbReference type="InterPro" id="IPR006146">
    <property type="entry name" value="5'-Nucleotdase_CS"/>
</dbReference>
<reference evidence="9" key="1">
    <citation type="journal article" date="2021" name="PeerJ">
        <title>Extensive microbial diversity within the chicken gut microbiome revealed by metagenomics and culture.</title>
        <authorList>
            <person name="Gilroy R."/>
            <person name="Ravi A."/>
            <person name="Getino M."/>
            <person name="Pursley I."/>
            <person name="Horton D.L."/>
            <person name="Alikhan N.F."/>
            <person name="Baker D."/>
            <person name="Gharbi K."/>
            <person name="Hall N."/>
            <person name="Watson M."/>
            <person name="Adriaenssens E.M."/>
            <person name="Foster-Nyarko E."/>
            <person name="Jarju S."/>
            <person name="Secka A."/>
            <person name="Antonio M."/>
            <person name="Oren A."/>
            <person name="Chaudhuri R.R."/>
            <person name="La Ragione R."/>
            <person name="Hildebrand F."/>
            <person name="Pallen M.J."/>
        </authorList>
    </citation>
    <scope>NUCLEOTIDE SEQUENCE</scope>
    <source>
        <strain evidence="9">CHK186-16707</strain>
    </source>
</reference>
<dbReference type="PANTHER" id="PTHR11575:SF24">
    <property type="entry name" value="5'-NUCLEOTIDASE"/>
    <property type="match status" value="1"/>
</dbReference>
<dbReference type="SUPFAM" id="SSF55816">
    <property type="entry name" value="5'-nucleotidase (syn. UDP-sugar hydrolase), C-terminal domain"/>
    <property type="match status" value="1"/>
</dbReference>
<dbReference type="Gene3D" id="3.60.21.10">
    <property type="match status" value="1"/>
</dbReference>
<keyword evidence="3" id="KW-0732">Signal</keyword>
<dbReference type="Gene3D" id="3.90.780.10">
    <property type="entry name" value="5'-Nucleotidase, C-terminal domain"/>
    <property type="match status" value="1"/>
</dbReference>
<dbReference type="GO" id="GO:0046872">
    <property type="term" value="F:metal ion binding"/>
    <property type="evidence" value="ECO:0007669"/>
    <property type="project" value="UniProtKB-KW"/>
</dbReference>
<feature type="domain" description="Calcineurin-like phosphoesterase" evidence="7">
    <location>
        <begin position="7"/>
        <end position="222"/>
    </location>
</feature>
<protein>
    <submittedName>
        <fullName evidence="9">Bifunctional metallophosphatase/5'-nucleotidase</fullName>
    </submittedName>
</protein>
<accession>A0A9D2HDP4</accession>
<dbReference type="Pfam" id="PF00149">
    <property type="entry name" value="Metallophos"/>
    <property type="match status" value="1"/>
</dbReference>
<keyword evidence="5 6" id="KW-0378">Hydrolase</keyword>
<evidence type="ECO:0000256" key="6">
    <source>
        <dbReference type="RuleBase" id="RU362119"/>
    </source>
</evidence>
<evidence type="ECO:0000256" key="4">
    <source>
        <dbReference type="ARBA" id="ARBA00022741"/>
    </source>
</evidence>
<evidence type="ECO:0000313" key="10">
    <source>
        <dbReference type="Proteomes" id="UP000824225"/>
    </source>
</evidence>
<dbReference type="PRINTS" id="PR01607">
    <property type="entry name" value="APYRASEFAMLY"/>
</dbReference>
<dbReference type="PROSITE" id="PS00786">
    <property type="entry name" value="5_NUCLEOTIDASE_2"/>
    <property type="match status" value="1"/>
</dbReference>
<comment type="similarity">
    <text evidence="1 6">Belongs to the 5'-nucleotidase family.</text>
</comment>
<evidence type="ECO:0000259" key="7">
    <source>
        <dbReference type="Pfam" id="PF00149"/>
    </source>
</evidence>
<evidence type="ECO:0000256" key="2">
    <source>
        <dbReference type="ARBA" id="ARBA00022723"/>
    </source>
</evidence>
<comment type="caution">
    <text evidence="9">The sequence shown here is derived from an EMBL/GenBank/DDBJ whole genome shotgun (WGS) entry which is preliminary data.</text>
</comment>
<dbReference type="AlphaFoldDB" id="A0A9D2HDP4"/>
<feature type="domain" description="5'-Nucleotidase C-terminal" evidence="8">
    <location>
        <begin position="329"/>
        <end position="478"/>
    </location>
</feature>
<dbReference type="InterPro" id="IPR008334">
    <property type="entry name" value="5'-Nucleotdase_C"/>
</dbReference>
<reference evidence="9" key="2">
    <citation type="submission" date="2021-04" db="EMBL/GenBank/DDBJ databases">
        <authorList>
            <person name="Gilroy R."/>
        </authorList>
    </citation>
    <scope>NUCLEOTIDE SEQUENCE</scope>
    <source>
        <strain evidence="9">CHK186-16707</strain>
    </source>
</reference>
<evidence type="ECO:0000256" key="1">
    <source>
        <dbReference type="ARBA" id="ARBA00006654"/>
    </source>
</evidence>
<dbReference type="InterPro" id="IPR004843">
    <property type="entry name" value="Calcineurin-like_PHP"/>
</dbReference>
<dbReference type="Pfam" id="PF02872">
    <property type="entry name" value="5_nucleotid_C"/>
    <property type="match status" value="1"/>
</dbReference>
<organism evidence="9 10">
    <name type="scientific">Candidatus Mailhella merdigallinarum</name>
    <dbReference type="NCBI Taxonomy" id="2838658"/>
    <lineage>
        <taxon>Bacteria</taxon>
        <taxon>Pseudomonadati</taxon>
        <taxon>Thermodesulfobacteriota</taxon>
        <taxon>Desulfovibrionia</taxon>
        <taxon>Desulfovibrionales</taxon>
        <taxon>Desulfovibrionaceae</taxon>
        <taxon>Mailhella</taxon>
    </lineage>
</organism>
<dbReference type="FunFam" id="3.60.21.10:FF:000020">
    <property type="entry name" value="NT5E isoform 4"/>
    <property type="match status" value="1"/>
</dbReference>
<gene>
    <name evidence="9" type="ORF">H9962_01620</name>
</gene>
<dbReference type="SUPFAM" id="SSF56300">
    <property type="entry name" value="Metallo-dependent phosphatases"/>
    <property type="match status" value="1"/>
</dbReference>
<dbReference type="GO" id="GO:0016788">
    <property type="term" value="F:hydrolase activity, acting on ester bonds"/>
    <property type="evidence" value="ECO:0007669"/>
    <property type="project" value="InterPro"/>
</dbReference>
<evidence type="ECO:0000256" key="3">
    <source>
        <dbReference type="ARBA" id="ARBA00022729"/>
    </source>
</evidence>
<dbReference type="EMBL" id="DXAN01000003">
    <property type="protein sequence ID" value="HJA07880.1"/>
    <property type="molecule type" value="Genomic_DNA"/>
</dbReference>
<dbReference type="GO" id="GO:0009166">
    <property type="term" value="P:nucleotide catabolic process"/>
    <property type="evidence" value="ECO:0007669"/>
    <property type="project" value="InterPro"/>
</dbReference>
<evidence type="ECO:0000259" key="8">
    <source>
        <dbReference type="Pfam" id="PF02872"/>
    </source>
</evidence>
<dbReference type="InterPro" id="IPR036907">
    <property type="entry name" value="5'-Nucleotdase_C_sf"/>
</dbReference>
<evidence type="ECO:0000256" key="5">
    <source>
        <dbReference type="ARBA" id="ARBA00022801"/>
    </source>
</evidence>
<sequence length="514" mass="54419">MPFELEIVHVNDTHSYMAGMDTYGAACLDPAEPCAGGMGRLAAELRRLKAGRDNVLVLDAGDRFQGTLFYTVNKWPMLAELDGLMGYDAVTLGNHEFDEGCDVLADYIRALDTPVLAANLAPGPTCPLRGLEGVRPYEVRNVAGRKVGLVGLANPDTAKLAAPCADTRFTDSAEALRAAVAELGGQGVDIIVAVTHLGLSADRDLARTVEGVDVIVGGHSHSWLASAAAPDLAAPGAEGPYPLVERSPEGHPVLVVTAKYGTEYLGDLHVRFDGKGIPVAWGGAAERLEPSIPPAPDITARLEPYARSLERFRATVLGEHHLRYADGMDACRSGDCLAGMLQTDSMLDYGRPYGAVAALSNGGSLRAPLAAGPITRGDVLAVMPFGNTLVIREYSGADLLAALEFSADAEHGKGARLLQPAGLRYRFDPALPEGHRLLAAELVDEQGGVRPLDPAGRYKVVLLDFLARGGDGYDMLKRGTVVEAPDPVDADVFAAYVRAHSPLPMPRVGRILKP</sequence>
<proteinExistence type="inferred from homology"/>
<keyword evidence="4 6" id="KW-0547">Nucleotide-binding</keyword>
<dbReference type="InterPro" id="IPR006179">
    <property type="entry name" value="5_nucleotidase/apyrase"/>
</dbReference>
<name>A0A9D2HDP4_9BACT</name>
<evidence type="ECO:0000313" key="9">
    <source>
        <dbReference type="EMBL" id="HJA07880.1"/>
    </source>
</evidence>
<keyword evidence="2" id="KW-0479">Metal-binding</keyword>
<dbReference type="InterPro" id="IPR029052">
    <property type="entry name" value="Metallo-depent_PP-like"/>
</dbReference>
<dbReference type="PANTHER" id="PTHR11575">
    <property type="entry name" value="5'-NUCLEOTIDASE-RELATED"/>
    <property type="match status" value="1"/>
</dbReference>
<dbReference type="Proteomes" id="UP000824225">
    <property type="component" value="Unassembled WGS sequence"/>
</dbReference>